<dbReference type="InterPro" id="IPR036565">
    <property type="entry name" value="Mur-like_cat_sf"/>
</dbReference>
<dbReference type="PROSITE" id="PS01011">
    <property type="entry name" value="FOLYLPOLYGLU_SYNT_1"/>
    <property type="match status" value="1"/>
</dbReference>
<comment type="caution">
    <text evidence="10">The sequence shown here is derived from an EMBL/GenBank/DDBJ whole genome shotgun (WGS) entry which is preliminary data.</text>
</comment>
<organism evidence="10 11">
    <name type="scientific">SAR86 cluster bacterium</name>
    <dbReference type="NCBI Taxonomy" id="2030880"/>
    <lineage>
        <taxon>Bacteria</taxon>
        <taxon>Pseudomonadati</taxon>
        <taxon>Pseudomonadota</taxon>
        <taxon>Gammaproteobacteria</taxon>
        <taxon>SAR86 cluster</taxon>
    </lineage>
</organism>
<dbReference type="Gene3D" id="3.90.190.20">
    <property type="entry name" value="Mur ligase, C-terminal domain"/>
    <property type="match status" value="1"/>
</dbReference>
<keyword evidence="7" id="KW-0067">ATP-binding</keyword>
<proteinExistence type="predicted"/>
<dbReference type="GO" id="GO:0051301">
    <property type="term" value="P:cell division"/>
    <property type="evidence" value="ECO:0007669"/>
    <property type="project" value="UniProtKB-KW"/>
</dbReference>
<name>A0A838YMY3_9GAMM</name>
<keyword evidence="8" id="KW-0131">Cell cycle</keyword>
<keyword evidence="3" id="KW-0963">Cytoplasm</keyword>
<sequence>MKSLIYGYGITGKSFERYLKKKKVAYDIFDQNIPEYSIKLDLNNYKNILCSPGINADEFDHLQASNKVLTDIDIFFEEDNSIKIGITGTNGKSTTCFHLAQLLKQEFGVNLIGNFGNPVLDDINNGNEYSIIELSSFQLHKMKKNKLDFGVLLNIEPDHLDYHKDFLSYKAAKERILSANKSSQENDPYLLFEWITKRKCKKTKLKNLPYRYQFISKNIINDSKSTNTSSLKYAISNANMFFQDDYILICCGDPKKENFPKLEISGPAKILIYGNHAKQIDACISHPNKNLFDDANLLLEYLQNKSIFSNILFSPGFPSGLDYKNFEERGDDFNNLIYNLKK</sequence>
<dbReference type="Pfam" id="PF08245">
    <property type="entry name" value="Mur_ligase_M"/>
    <property type="match status" value="1"/>
</dbReference>
<keyword evidence="6" id="KW-0547">Nucleotide-binding</keyword>
<keyword evidence="5" id="KW-0132">Cell division</keyword>
<dbReference type="SUPFAM" id="SSF53623">
    <property type="entry name" value="MurD-like peptide ligases, catalytic domain"/>
    <property type="match status" value="1"/>
</dbReference>
<evidence type="ECO:0000256" key="3">
    <source>
        <dbReference type="ARBA" id="ARBA00022490"/>
    </source>
</evidence>
<evidence type="ECO:0000256" key="8">
    <source>
        <dbReference type="ARBA" id="ARBA00023306"/>
    </source>
</evidence>
<evidence type="ECO:0000256" key="1">
    <source>
        <dbReference type="ARBA" id="ARBA00004496"/>
    </source>
</evidence>
<comment type="subcellular location">
    <subcellularLocation>
        <location evidence="1">Cytoplasm</location>
    </subcellularLocation>
</comment>
<dbReference type="InterPro" id="IPR036615">
    <property type="entry name" value="Mur_ligase_C_dom_sf"/>
</dbReference>
<dbReference type="Gene3D" id="3.40.1190.10">
    <property type="entry name" value="Mur-like, catalytic domain"/>
    <property type="match status" value="1"/>
</dbReference>
<accession>A0A838YMY3</accession>
<dbReference type="PANTHER" id="PTHR43692:SF1">
    <property type="entry name" value="UDP-N-ACETYLMURAMOYLALANINE--D-GLUTAMATE LIGASE"/>
    <property type="match status" value="1"/>
</dbReference>
<evidence type="ECO:0000256" key="6">
    <source>
        <dbReference type="ARBA" id="ARBA00022741"/>
    </source>
</evidence>
<dbReference type="GO" id="GO:0005737">
    <property type="term" value="C:cytoplasm"/>
    <property type="evidence" value="ECO:0007669"/>
    <property type="project" value="UniProtKB-SubCell"/>
</dbReference>
<dbReference type="PANTHER" id="PTHR43692">
    <property type="entry name" value="UDP-N-ACETYLMURAMOYLALANINE--D-GLUTAMATE LIGASE"/>
    <property type="match status" value="1"/>
</dbReference>
<evidence type="ECO:0000256" key="5">
    <source>
        <dbReference type="ARBA" id="ARBA00022618"/>
    </source>
</evidence>
<dbReference type="GO" id="GO:0008764">
    <property type="term" value="F:UDP-N-acetylmuramoylalanine-D-glutamate ligase activity"/>
    <property type="evidence" value="ECO:0007669"/>
    <property type="project" value="InterPro"/>
</dbReference>
<protein>
    <submittedName>
        <fullName evidence="10">UDP-N-acetylmuramoylalanine--D-glutamate ligase</fullName>
    </submittedName>
</protein>
<keyword evidence="4 10" id="KW-0436">Ligase</keyword>
<dbReference type="SUPFAM" id="SSF53244">
    <property type="entry name" value="MurD-like peptide ligases, peptide-binding domain"/>
    <property type="match status" value="1"/>
</dbReference>
<feature type="domain" description="Mur ligase central" evidence="9">
    <location>
        <begin position="86"/>
        <end position="204"/>
    </location>
</feature>
<dbReference type="GO" id="GO:0008360">
    <property type="term" value="P:regulation of cell shape"/>
    <property type="evidence" value="ECO:0007669"/>
    <property type="project" value="InterPro"/>
</dbReference>
<dbReference type="InterPro" id="IPR005762">
    <property type="entry name" value="MurD"/>
</dbReference>
<reference evidence="10 11" key="1">
    <citation type="submission" date="2020-06" db="EMBL/GenBank/DDBJ databases">
        <title>Dysbiosis in marine aquaculture revealed through microbiome analysis: reverse ecology for environmental sustainability.</title>
        <authorList>
            <person name="Haro-Moreno J.M."/>
            <person name="Coutinho F.H."/>
            <person name="Zaragoza-Solas A."/>
            <person name="Picazo A."/>
            <person name="Almagro-Moreno S."/>
            <person name="Lopez-Perez M."/>
        </authorList>
    </citation>
    <scope>NUCLEOTIDE SEQUENCE [LARGE SCALE GENOMIC DNA]</scope>
    <source>
        <strain evidence="10">MCMED-G42</strain>
    </source>
</reference>
<dbReference type="InterPro" id="IPR018109">
    <property type="entry name" value="Folylpolyglutamate_synth_CS"/>
</dbReference>
<gene>
    <name evidence="10" type="ORF">H2021_01775</name>
</gene>
<evidence type="ECO:0000313" key="10">
    <source>
        <dbReference type="EMBL" id="MBA4723922.1"/>
    </source>
</evidence>
<dbReference type="AlphaFoldDB" id="A0A838YMY3"/>
<comment type="pathway">
    <text evidence="2">Cell wall biogenesis; peptidoglycan biosynthesis.</text>
</comment>
<dbReference type="InterPro" id="IPR013221">
    <property type="entry name" value="Mur_ligase_cen"/>
</dbReference>
<evidence type="ECO:0000259" key="9">
    <source>
        <dbReference type="Pfam" id="PF08245"/>
    </source>
</evidence>
<dbReference type="Proteomes" id="UP000585327">
    <property type="component" value="Unassembled WGS sequence"/>
</dbReference>
<evidence type="ECO:0000313" key="11">
    <source>
        <dbReference type="Proteomes" id="UP000585327"/>
    </source>
</evidence>
<evidence type="ECO:0000256" key="4">
    <source>
        <dbReference type="ARBA" id="ARBA00022598"/>
    </source>
</evidence>
<evidence type="ECO:0000256" key="7">
    <source>
        <dbReference type="ARBA" id="ARBA00022840"/>
    </source>
</evidence>
<dbReference type="EMBL" id="JACETM010000010">
    <property type="protein sequence ID" value="MBA4723922.1"/>
    <property type="molecule type" value="Genomic_DNA"/>
</dbReference>
<dbReference type="GO" id="GO:0004326">
    <property type="term" value="F:tetrahydrofolylpolyglutamate synthase activity"/>
    <property type="evidence" value="ECO:0007669"/>
    <property type="project" value="InterPro"/>
</dbReference>
<evidence type="ECO:0000256" key="2">
    <source>
        <dbReference type="ARBA" id="ARBA00004752"/>
    </source>
</evidence>
<dbReference type="GO" id="GO:0005524">
    <property type="term" value="F:ATP binding"/>
    <property type="evidence" value="ECO:0007669"/>
    <property type="project" value="UniProtKB-KW"/>
</dbReference>